<proteinExistence type="predicted"/>
<dbReference type="AlphaFoldDB" id="A0A0D3KYR7"/>
<protein>
    <submittedName>
        <fullName evidence="2">Uncharacterized protein</fullName>
    </submittedName>
</protein>
<dbReference type="PaxDb" id="2903-EOD40902"/>
<dbReference type="HOGENOM" id="CLU_1819438_0_0_1"/>
<dbReference type="Proteomes" id="UP000013827">
    <property type="component" value="Unassembled WGS sequence"/>
</dbReference>
<organism evidence="2 3">
    <name type="scientific">Emiliania huxleyi (strain CCMP1516)</name>
    <dbReference type="NCBI Taxonomy" id="280463"/>
    <lineage>
        <taxon>Eukaryota</taxon>
        <taxon>Haptista</taxon>
        <taxon>Haptophyta</taxon>
        <taxon>Prymnesiophyceae</taxon>
        <taxon>Isochrysidales</taxon>
        <taxon>Noelaerhabdaceae</taxon>
        <taxon>Emiliania</taxon>
    </lineage>
</organism>
<feature type="compositionally biased region" description="Basic and acidic residues" evidence="1">
    <location>
        <begin position="15"/>
        <end position="30"/>
    </location>
</feature>
<keyword evidence="3" id="KW-1185">Reference proteome</keyword>
<feature type="region of interest" description="Disordered" evidence="1">
    <location>
        <begin position="1"/>
        <end position="58"/>
    </location>
</feature>
<evidence type="ECO:0000256" key="1">
    <source>
        <dbReference type="SAM" id="MobiDB-lite"/>
    </source>
</evidence>
<feature type="region of interest" description="Disordered" evidence="1">
    <location>
        <begin position="78"/>
        <end position="103"/>
    </location>
</feature>
<dbReference type="EnsemblProtists" id="EOD40902">
    <property type="protein sequence ID" value="EOD40902"/>
    <property type="gene ID" value="EMIHUDRAFT_222305"/>
</dbReference>
<name>A0A0D3KYR7_EMIH1</name>
<sequence length="142" mass="15298">MAGFFKPAAPPAAAKKGEEAKKGEGKKELGGMKPSALKKRAKEAGVEESKLDEADDADDATLIDLIVDKDAASLVDDPAELGAKTPPPVAAAEEEAAPTRTRTVTVKERVREEVTYMDERGYMVCEEKWVEREVEKQAPQAA</sequence>
<feature type="compositionally biased region" description="Basic and acidic residues" evidence="1">
    <location>
        <begin position="42"/>
        <end position="52"/>
    </location>
</feature>
<evidence type="ECO:0000313" key="2">
    <source>
        <dbReference type="EnsemblProtists" id="EOD40902"/>
    </source>
</evidence>
<reference evidence="3" key="1">
    <citation type="journal article" date="2013" name="Nature">
        <title>Pan genome of the phytoplankton Emiliania underpins its global distribution.</title>
        <authorList>
            <person name="Read B.A."/>
            <person name="Kegel J."/>
            <person name="Klute M.J."/>
            <person name="Kuo A."/>
            <person name="Lefebvre S.C."/>
            <person name="Maumus F."/>
            <person name="Mayer C."/>
            <person name="Miller J."/>
            <person name="Monier A."/>
            <person name="Salamov A."/>
            <person name="Young J."/>
            <person name="Aguilar M."/>
            <person name="Claverie J.M."/>
            <person name="Frickenhaus S."/>
            <person name="Gonzalez K."/>
            <person name="Herman E.K."/>
            <person name="Lin Y.C."/>
            <person name="Napier J."/>
            <person name="Ogata H."/>
            <person name="Sarno A.F."/>
            <person name="Shmutz J."/>
            <person name="Schroeder D."/>
            <person name="de Vargas C."/>
            <person name="Verret F."/>
            <person name="von Dassow P."/>
            <person name="Valentin K."/>
            <person name="Van de Peer Y."/>
            <person name="Wheeler G."/>
            <person name="Dacks J.B."/>
            <person name="Delwiche C.F."/>
            <person name="Dyhrman S.T."/>
            <person name="Glockner G."/>
            <person name="John U."/>
            <person name="Richards T."/>
            <person name="Worden A.Z."/>
            <person name="Zhang X."/>
            <person name="Grigoriev I.V."/>
            <person name="Allen A.E."/>
            <person name="Bidle K."/>
            <person name="Borodovsky M."/>
            <person name="Bowler C."/>
            <person name="Brownlee C."/>
            <person name="Cock J.M."/>
            <person name="Elias M."/>
            <person name="Gladyshev V.N."/>
            <person name="Groth M."/>
            <person name="Guda C."/>
            <person name="Hadaegh A."/>
            <person name="Iglesias-Rodriguez M.D."/>
            <person name="Jenkins J."/>
            <person name="Jones B.M."/>
            <person name="Lawson T."/>
            <person name="Leese F."/>
            <person name="Lindquist E."/>
            <person name="Lobanov A."/>
            <person name="Lomsadze A."/>
            <person name="Malik S.B."/>
            <person name="Marsh M.E."/>
            <person name="Mackinder L."/>
            <person name="Mock T."/>
            <person name="Mueller-Roeber B."/>
            <person name="Pagarete A."/>
            <person name="Parker M."/>
            <person name="Probert I."/>
            <person name="Quesneville H."/>
            <person name="Raines C."/>
            <person name="Rensing S.A."/>
            <person name="Riano-Pachon D.M."/>
            <person name="Richier S."/>
            <person name="Rokitta S."/>
            <person name="Shiraiwa Y."/>
            <person name="Soanes D.M."/>
            <person name="van der Giezen M."/>
            <person name="Wahlund T.M."/>
            <person name="Williams B."/>
            <person name="Wilson W."/>
            <person name="Wolfe G."/>
            <person name="Wurch L.L."/>
        </authorList>
    </citation>
    <scope>NUCLEOTIDE SEQUENCE</scope>
</reference>
<accession>A0A0D3KYR7</accession>
<evidence type="ECO:0000313" key="3">
    <source>
        <dbReference type="Proteomes" id="UP000013827"/>
    </source>
</evidence>
<reference evidence="2" key="2">
    <citation type="submission" date="2024-10" db="UniProtKB">
        <authorList>
            <consortium name="EnsemblProtists"/>
        </authorList>
    </citation>
    <scope>IDENTIFICATION</scope>
</reference>
<feature type="compositionally biased region" description="Low complexity" evidence="1">
    <location>
        <begin position="1"/>
        <end position="14"/>
    </location>
</feature>
<dbReference type="RefSeq" id="XP_005793331.1">
    <property type="nucleotide sequence ID" value="XM_005793274.1"/>
</dbReference>
<dbReference type="GeneID" id="17286172"/>
<dbReference type="KEGG" id="ehx:EMIHUDRAFT_222305"/>